<keyword evidence="4" id="KW-1185">Reference proteome</keyword>
<feature type="domain" description="CBM21" evidence="2">
    <location>
        <begin position="145"/>
        <end position="254"/>
    </location>
</feature>
<dbReference type="GO" id="GO:0000164">
    <property type="term" value="C:protein phosphatase type 1 complex"/>
    <property type="evidence" value="ECO:0007669"/>
    <property type="project" value="TreeGrafter"/>
</dbReference>
<dbReference type="EMBL" id="JAINUG010000020">
    <property type="protein sequence ID" value="KAJ8411974.1"/>
    <property type="molecule type" value="Genomic_DNA"/>
</dbReference>
<dbReference type="Pfam" id="PF03370">
    <property type="entry name" value="CBM_21"/>
    <property type="match status" value="1"/>
</dbReference>
<dbReference type="CDD" id="cd22255">
    <property type="entry name" value="PBD_PPP1R3A"/>
    <property type="match status" value="1"/>
</dbReference>
<evidence type="ECO:0000259" key="2">
    <source>
        <dbReference type="PROSITE" id="PS51159"/>
    </source>
</evidence>
<dbReference type="GO" id="GO:0005979">
    <property type="term" value="P:regulation of glycogen biosynthetic process"/>
    <property type="evidence" value="ECO:0007669"/>
    <property type="project" value="TreeGrafter"/>
</dbReference>
<dbReference type="GO" id="GO:0008157">
    <property type="term" value="F:protein phosphatase 1 binding"/>
    <property type="evidence" value="ECO:0007669"/>
    <property type="project" value="TreeGrafter"/>
</dbReference>
<comment type="caution">
    <text evidence="3">The sequence shown here is derived from an EMBL/GenBank/DDBJ whole genome shotgun (WGS) entry which is preliminary data.</text>
</comment>
<dbReference type="PANTHER" id="PTHR12307">
    <property type="entry name" value="PROTEIN PHOSPHATASE 1 REGULATORY SUBUNIT"/>
    <property type="match status" value="1"/>
</dbReference>
<accession>A0AAD7WXL6</accession>
<dbReference type="InterPro" id="IPR050782">
    <property type="entry name" value="PP1_regulatory_subunit_3"/>
</dbReference>
<gene>
    <name evidence="3" type="ORF">AAFF_G00142410</name>
</gene>
<evidence type="ECO:0000313" key="4">
    <source>
        <dbReference type="Proteomes" id="UP001221898"/>
    </source>
</evidence>
<evidence type="ECO:0000313" key="3">
    <source>
        <dbReference type="EMBL" id="KAJ8411974.1"/>
    </source>
</evidence>
<dbReference type="PANTHER" id="PTHR12307:SF40">
    <property type="entry name" value="PROTEIN PHOSPHATASE 1 REGULATORY SUBUNIT 3F"/>
    <property type="match status" value="1"/>
</dbReference>
<reference evidence="3" key="1">
    <citation type="journal article" date="2023" name="Science">
        <title>Genome structures resolve the early diversification of teleost fishes.</title>
        <authorList>
            <person name="Parey E."/>
            <person name="Louis A."/>
            <person name="Montfort J."/>
            <person name="Bouchez O."/>
            <person name="Roques C."/>
            <person name="Iampietro C."/>
            <person name="Lluch J."/>
            <person name="Castinel A."/>
            <person name="Donnadieu C."/>
            <person name="Desvignes T."/>
            <person name="Floi Bucao C."/>
            <person name="Jouanno E."/>
            <person name="Wen M."/>
            <person name="Mejri S."/>
            <person name="Dirks R."/>
            <person name="Jansen H."/>
            <person name="Henkel C."/>
            <person name="Chen W.J."/>
            <person name="Zahm M."/>
            <person name="Cabau C."/>
            <person name="Klopp C."/>
            <person name="Thompson A.W."/>
            <person name="Robinson-Rechavi M."/>
            <person name="Braasch I."/>
            <person name="Lecointre G."/>
            <person name="Bobe J."/>
            <person name="Postlethwait J.H."/>
            <person name="Berthelot C."/>
            <person name="Roest Crollius H."/>
            <person name="Guiguen Y."/>
        </authorList>
    </citation>
    <scope>NUCLEOTIDE SEQUENCE</scope>
    <source>
        <strain evidence="3">NC1722</strain>
    </source>
</reference>
<dbReference type="AlphaFoldDB" id="A0AAD7WXL6"/>
<feature type="compositionally biased region" description="Acidic residues" evidence="1">
    <location>
        <begin position="35"/>
        <end position="44"/>
    </location>
</feature>
<dbReference type="PROSITE" id="PS51159">
    <property type="entry name" value="CBM21"/>
    <property type="match status" value="1"/>
</dbReference>
<dbReference type="Proteomes" id="UP001221898">
    <property type="component" value="Unassembled WGS sequence"/>
</dbReference>
<dbReference type="InterPro" id="IPR005036">
    <property type="entry name" value="CBM21_dom"/>
</dbReference>
<sequence>MSLNDSKFLTIPSEEALFTTVKKPRSAEKTCNSPADDDDDEETEQNYRLVPRSSPVPRRRGLSVFDETAEYMKIRLAMPSRRVSFVDSHGGDLVEVKEFVAFDSDEEEDPRWEEEQARYRPVRREPIYQLRPDFHALAKADLVLALQTNKVEVESVSSVEDEPLAFTGLIRVMNICFNKHVYVRFTMDSWGTYFDYPADYVQGSNDVETDLYSFKLTFAPPYITHGSRIEFVLRYETPEGDYWANNAGRNYAMVLNLSYKDEGARGNGVDDRKLKSILKPTRYRMEDDYEQTLAVDNGEEESSSIEAEMVVPKPCPMLPQIIQPEIDIELIEASAVI</sequence>
<organism evidence="3 4">
    <name type="scientific">Aldrovandia affinis</name>
    <dbReference type="NCBI Taxonomy" id="143900"/>
    <lineage>
        <taxon>Eukaryota</taxon>
        <taxon>Metazoa</taxon>
        <taxon>Chordata</taxon>
        <taxon>Craniata</taxon>
        <taxon>Vertebrata</taxon>
        <taxon>Euteleostomi</taxon>
        <taxon>Actinopterygii</taxon>
        <taxon>Neopterygii</taxon>
        <taxon>Teleostei</taxon>
        <taxon>Notacanthiformes</taxon>
        <taxon>Halosauridae</taxon>
        <taxon>Aldrovandia</taxon>
    </lineage>
</organism>
<protein>
    <recommendedName>
        <fullName evidence="2">CBM21 domain-containing protein</fullName>
    </recommendedName>
</protein>
<feature type="region of interest" description="Disordered" evidence="1">
    <location>
        <begin position="21"/>
        <end position="47"/>
    </location>
</feature>
<proteinExistence type="predicted"/>
<name>A0AAD7WXL6_9TELE</name>
<evidence type="ECO:0000256" key="1">
    <source>
        <dbReference type="SAM" id="MobiDB-lite"/>
    </source>
</evidence>
<dbReference type="GO" id="GO:2001069">
    <property type="term" value="F:glycogen binding"/>
    <property type="evidence" value="ECO:0007669"/>
    <property type="project" value="TreeGrafter"/>
</dbReference>
<dbReference type="InterPro" id="IPR038175">
    <property type="entry name" value="CBM21_dom_sf"/>
</dbReference>
<dbReference type="Gene3D" id="2.60.40.2440">
    <property type="entry name" value="Carbohydrate binding type-21 domain"/>
    <property type="match status" value="1"/>
</dbReference>